<dbReference type="SUPFAM" id="SSF54060">
    <property type="entry name" value="His-Me finger endonucleases"/>
    <property type="match status" value="1"/>
</dbReference>
<evidence type="ECO:0008006" key="3">
    <source>
        <dbReference type="Google" id="ProtNLM"/>
    </source>
</evidence>
<dbReference type="eggNOG" id="ENOG502ZE28">
    <property type="taxonomic scope" value="Bacteria"/>
</dbReference>
<dbReference type="Proteomes" id="UP000077856">
    <property type="component" value="Chromosome"/>
</dbReference>
<dbReference type="AlphaFoldDB" id="A0A160MAL9"/>
<sequence>MGRRKLKPNRTLIVGQLVYIYLQGVNAHGRYALTDLKSYLKFNLGQYIWTHDGKGILGDPNRQGYAVAWDSENKKNISMHRLVSGNNSRLHSEHKNGNSLDNRSDNLRIATADENNRNVPVRKDNKFGYKNVTQQNGKYRCFIKVDGTKYNFGTNYSKPEQAALAYDEVMKRLYPEFTMYNNVPLDLLTKDEIEQVYRIVEKRIKQINSKYKLYIPESFNRYTDAVRGASI</sequence>
<protein>
    <recommendedName>
        <fullName evidence="3">AP2/ERF domain-containing protein</fullName>
    </recommendedName>
</protein>
<dbReference type="KEGG" id="bon:A361_10440"/>
<dbReference type="Gene3D" id="3.90.75.20">
    <property type="match status" value="1"/>
</dbReference>
<dbReference type="EMBL" id="CP015506">
    <property type="protein sequence ID" value="AND39533.1"/>
    <property type="molecule type" value="Genomic_DNA"/>
</dbReference>
<gene>
    <name evidence="1" type="ORF">A361_10440</name>
</gene>
<proteinExistence type="predicted"/>
<dbReference type="InterPro" id="IPR044925">
    <property type="entry name" value="His-Me_finger_sf"/>
</dbReference>
<dbReference type="RefSeq" id="WP_019381843.1">
    <property type="nucleotide sequence ID" value="NZ_CP015506.1"/>
</dbReference>
<reference evidence="1 2" key="1">
    <citation type="submission" date="2016-04" db="EMBL/GenBank/DDBJ databases">
        <title>Complete genome sequence of Bacillus oceanisediminis strain 2691.</title>
        <authorList>
            <person name="Jeong H."/>
            <person name="Kim H.J."/>
            <person name="Lee D.-W."/>
        </authorList>
    </citation>
    <scope>NUCLEOTIDE SEQUENCE [LARGE SCALE GENOMIC DNA]</scope>
    <source>
        <strain evidence="1 2">2691</strain>
    </source>
</reference>
<name>A0A160MAL9_9BACI</name>
<evidence type="ECO:0000313" key="2">
    <source>
        <dbReference type="Proteomes" id="UP000077856"/>
    </source>
</evidence>
<organism evidence="1 2">
    <name type="scientific">Cytobacillus oceanisediminis 2691</name>
    <dbReference type="NCBI Taxonomy" id="1196031"/>
    <lineage>
        <taxon>Bacteria</taxon>
        <taxon>Bacillati</taxon>
        <taxon>Bacillota</taxon>
        <taxon>Bacilli</taxon>
        <taxon>Bacillales</taxon>
        <taxon>Bacillaceae</taxon>
        <taxon>Cytobacillus</taxon>
    </lineage>
</organism>
<accession>A0A160MAL9</accession>
<evidence type="ECO:0000313" key="1">
    <source>
        <dbReference type="EMBL" id="AND39533.1"/>
    </source>
</evidence>